<organism evidence="1 2">
    <name type="scientific">Geofilum rubicundum JCM 15548</name>
    <dbReference type="NCBI Taxonomy" id="1236989"/>
    <lineage>
        <taxon>Bacteria</taxon>
        <taxon>Pseudomonadati</taxon>
        <taxon>Bacteroidota</taxon>
        <taxon>Bacteroidia</taxon>
        <taxon>Marinilabiliales</taxon>
        <taxon>Marinilabiliaceae</taxon>
        <taxon>Geofilum</taxon>
    </lineage>
</organism>
<reference evidence="1 2" key="1">
    <citation type="journal article" date="2015" name="Microbes Environ.">
        <title>Distribution and evolution of nitrogen fixation genes in the phylum bacteroidetes.</title>
        <authorList>
            <person name="Inoue J."/>
            <person name="Oshima K."/>
            <person name="Suda W."/>
            <person name="Sakamoto M."/>
            <person name="Iino T."/>
            <person name="Noda S."/>
            <person name="Hongoh Y."/>
            <person name="Hattori M."/>
            <person name="Ohkuma M."/>
        </authorList>
    </citation>
    <scope>NUCLEOTIDE SEQUENCE [LARGE SCALE GENOMIC DNA]</scope>
    <source>
        <strain evidence="1">JCM 15548</strain>
    </source>
</reference>
<comment type="caution">
    <text evidence="1">The sequence shown here is derived from an EMBL/GenBank/DDBJ whole genome shotgun (WGS) entry which is preliminary data.</text>
</comment>
<protein>
    <submittedName>
        <fullName evidence="1">Ig-like domain</fullName>
    </submittedName>
</protein>
<name>A0A0E9LTF4_9BACT</name>
<proteinExistence type="predicted"/>
<keyword evidence="2" id="KW-1185">Reference proteome</keyword>
<gene>
    <name evidence="1" type="ORF">JCM15548_203</name>
</gene>
<dbReference type="InterPro" id="IPR013783">
    <property type="entry name" value="Ig-like_fold"/>
</dbReference>
<dbReference type="STRING" id="1236989.JCM15548_203"/>
<dbReference type="InterPro" id="IPR025667">
    <property type="entry name" value="SprB_repeat"/>
</dbReference>
<evidence type="ECO:0000313" key="1">
    <source>
        <dbReference type="EMBL" id="GAO28140.1"/>
    </source>
</evidence>
<sequence length="1954" mass="203678">MGAGIYDARVVDDNGVVAEVNGITLEVPDVLDLSIVNIADAVCFGESNGEISFSAAGGTPFDNGTPADPTDDYHTYVIVSEVGLPSYSGQIDDGDTELISTLAAGDYSLTVTDRNGCSATTDFTVSQPEDLSIDVDNISPVTCNGGDNGAISTIVNGRPGGTLFTYSWEFSTDQSTWIAYPGTSLSISGLEAGWYRVTATETGTSCSVTSSDIRINEPAAASLAIVQENDISTCHGDDSGSIVLSVSGGTAPYMVKYGTVEEPWSGLNNFVADGLVVGDYTFEITDALGCTSNAVTGSILEPDLFEVSLDSGIGCDLLVNTGWIELDISGGLQLTGAYNYEVRVIRKDNNQVVHNRDYTDAETPVNISGLAQGDYLVYVWDANSTDAVGCRKQFDVALRNMVVSANVVHPTCDGQDNGSLEAVVTGGSGDYSYLWTGPGTFTSTASLVDNLEPGTYGLTVRDNINGCDVILDPIVIDYAFTLAVDIDKTDVSCVGGNDGSATAIPSGGTEPYFYLWERLDGAIWSSLTNTATLSNRTAGTYRVTVTDINNCEEVSANVVIGEQADFNVASITYNPETVSCFGGADGSFEVQVSGGSGNFEYSIDAVNWQILPTFDNLAAGSYLISIRDMDQPAPYCPKYEVATATILEANPVVISLDNQVNVECYGEDNGALSISASGGTGTYTYQWFVVTGTGNIPLAGEVNDAVTGLVAGDYFVQVRDGNSCLSTSEVYTLTQPAAPLVVSEFNNQPVSAYDGNDGSITVAISGGTPGYSIVWTGVDHNGIDVTGSLAQNVVTLNNLKAGVYIATVTDGNLCTDAVNITVSQPGDVLTLSEILAHPQPCNGATNGSIELTAAGGVLPYTFTLVRNPGTEMTVASVSGNKATYNGLAAGFYTARVQDANGNVFELPDLELIQPDPVEISYFAPTNISCYGATDGSIQFSIEGGNPDVINGYSYILRPENGTDILGSGDVNISIAGLNPDNYTLRVFDASNVCFAERSFTLTQPDEMVLTETITPVSCNGESDGSIRIEVSGGIGGGYTYEWFVENTATSTWDAIPGSNTAWLQNQAAGRYKVVVTELGGATCSKESAEFDLEEPDALSATATPFEVNTCPGDNSGSITLVVSGGVAPYVVDYGTGTQYGNGPEFFIEDLVADDYTIVVTDNNGSGCQTVATATVDEPAEALSVTPPVVTYSCVLPLSETYSVSFDINGGVGMDNGTNDEFSYYIEVTNLLTSGKKTKMVAATIDQPVAVNLDDLNLGYGNYRLVVSDAQAAVSASCGAVEHHFSISGISVTDVITPVSCPGAADGAIDITLTGGSGNFDYDWAKDGVAMTESSQDLSGLSDGEYSLTITDLGQPGRCPVTRIYTVGNAKDLVVESSISPVKCFGGSDGAIRITGVANAAPGLSYFWNGSAVAGFNELTGLAAGDYSVEIIDGDGCSITETFTVTQPVAALSVNLSATLDCATDTRSITVVEAGGTAPFTATSFAWSGPGAFTRSADGRTISGITVGGEYSVQVTDAYGCSVAESIAMDGAINLVADVTSIDCNGGTGGNIVLNVDGGSGDYTYVWTKDGDASFSETTKDLVNLGAGIYAVTVTDNQQDCDATTKYSVDLDNIVVSQPSAIQMDGNVTNNECYGEAEGRINLHTVTGGTAPYSFIWTTTDGSGLTAGARDQSGLTAGTYTVQVRDAKGCLSPTQSFTVTELPELAFDLLVSDTDCDNNNSIEVTNATGGSGLAANYQFIWDGPGATVGTPLLKEELPGGTYTITMVDMGTSARCFLTQTVELARPLKVTEAVQPESCSGSNNGVITLDVTGGTEPYSFVWDAAPGIEVNDRNQAALPAGTYHVMVTDSRAGGGCPVPLEVVVPLQYNLQLQAAIDDVECFGGNNGAIYVTVLNGSGDYTYQWTKGAFSAITEDIEGLEAGDYTLQVTDNVFGCTVTGVYTVTQPAVPMAITVWM</sequence>
<dbReference type="Pfam" id="PF13573">
    <property type="entry name" value="SprB"/>
    <property type="match status" value="15"/>
</dbReference>
<dbReference type="Gene3D" id="2.60.40.740">
    <property type="match status" value="1"/>
</dbReference>
<dbReference type="Gene3D" id="2.60.40.10">
    <property type="entry name" value="Immunoglobulins"/>
    <property type="match status" value="2"/>
</dbReference>
<accession>A0A0E9LTF4</accession>
<evidence type="ECO:0000313" key="2">
    <source>
        <dbReference type="Proteomes" id="UP000032900"/>
    </source>
</evidence>
<dbReference type="EMBL" id="BAZW01000001">
    <property type="protein sequence ID" value="GAO28140.1"/>
    <property type="molecule type" value="Genomic_DNA"/>
</dbReference>
<dbReference type="Proteomes" id="UP000032900">
    <property type="component" value="Unassembled WGS sequence"/>
</dbReference>